<reference evidence="2" key="1">
    <citation type="journal article" date="2024" name="IScience">
        <title>Strigolactones Initiate the Formation of Haustorium-like Structures in Castilleja.</title>
        <authorList>
            <person name="Buerger M."/>
            <person name="Peterson D."/>
            <person name="Chory J."/>
        </authorList>
    </citation>
    <scope>NUCLEOTIDE SEQUENCE [LARGE SCALE GENOMIC DNA]</scope>
</reference>
<sequence length="249" mass="28129">MCSTFSLPHWLIGSPPAKPRRRPAPAPPLAAAHPATLFPAKTFSGRFFAPIVSSATVSGGSKDTRFIPIERRKTTAIDELKLSAQIFFFRAISDRHLQYLDVSLEEIFPTVPTTSREEARGSRNRRRSEALPPSLVQRVSASVLPRLGLFLRHPIYTSGTMTYKKKSAFQRHRPRLVWMSVEPTLAGIVELRSLVAPSAAARESHLRRDFELVSGQRFWVILKGFFGQSFGDLDELRLPRFGLRLMDRF</sequence>
<organism evidence="1 2">
    <name type="scientific">Castilleja foliolosa</name>
    <dbReference type="NCBI Taxonomy" id="1961234"/>
    <lineage>
        <taxon>Eukaryota</taxon>
        <taxon>Viridiplantae</taxon>
        <taxon>Streptophyta</taxon>
        <taxon>Embryophyta</taxon>
        <taxon>Tracheophyta</taxon>
        <taxon>Spermatophyta</taxon>
        <taxon>Magnoliopsida</taxon>
        <taxon>eudicotyledons</taxon>
        <taxon>Gunneridae</taxon>
        <taxon>Pentapetalae</taxon>
        <taxon>asterids</taxon>
        <taxon>lamiids</taxon>
        <taxon>Lamiales</taxon>
        <taxon>Orobanchaceae</taxon>
        <taxon>Pedicularideae</taxon>
        <taxon>Castillejinae</taxon>
        <taxon>Castilleja</taxon>
    </lineage>
</organism>
<name>A0ABD3DXT0_9LAMI</name>
<keyword evidence="2" id="KW-1185">Reference proteome</keyword>
<protein>
    <recommendedName>
        <fullName evidence="3">Ribosomal protein L5</fullName>
    </recommendedName>
</protein>
<proteinExistence type="predicted"/>
<accession>A0ABD3DXT0</accession>
<evidence type="ECO:0000313" key="2">
    <source>
        <dbReference type="Proteomes" id="UP001632038"/>
    </source>
</evidence>
<comment type="caution">
    <text evidence="1">The sequence shown here is derived from an EMBL/GenBank/DDBJ whole genome shotgun (WGS) entry which is preliminary data.</text>
</comment>
<dbReference type="EMBL" id="JAVIJP010000011">
    <property type="protein sequence ID" value="KAL3646938.1"/>
    <property type="molecule type" value="Genomic_DNA"/>
</dbReference>
<evidence type="ECO:0000313" key="1">
    <source>
        <dbReference type="EMBL" id="KAL3646938.1"/>
    </source>
</evidence>
<gene>
    <name evidence="1" type="ORF">CASFOL_009482</name>
</gene>
<dbReference type="AlphaFoldDB" id="A0ABD3DXT0"/>
<evidence type="ECO:0008006" key="3">
    <source>
        <dbReference type="Google" id="ProtNLM"/>
    </source>
</evidence>
<dbReference type="Proteomes" id="UP001632038">
    <property type="component" value="Unassembled WGS sequence"/>
</dbReference>